<keyword evidence="2" id="KW-0812">Transmembrane</keyword>
<keyword evidence="2" id="KW-1133">Transmembrane helix</keyword>
<evidence type="ECO:0000313" key="4">
    <source>
        <dbReference type="Proteomes" id="UP001055868"/>
    </source>
</evidence>
<dbReference type="RefSeq" id="WP_249477506.1">
    <property type="nucleotide sequence ID" value="NZ_CP097218.1"/>
</dbReference>
<sequence>MDWLVDWLSDPSEFDPFVFVVLVALTVLLTLGSIVWLVLEREEPSTRRGRHGRSDGAAAEGSSPLARIAARSEQEAARVRREMDADSGRGADVRGGARR</sequence>
<feature type="region of interest" description="Disordered" evidence="1">
    <location>
        <begin position="43"/>
        <end position="99"/>
    </location>
</feature>
<dbReference type="EMBL" id="CP097218">
    <property type="protein sequence ID" value="UQN28432.1"/>
    <property type="molecule type" value="Genomic_DNA"/>
</dbReference>
<feature type="compositionally biased region" description="Basic and acidic residues" evidence="1">
    <location>
        <begin position="70"/>
        <end position="92"/>
    </location>
</feature>
<protein>
    <submittedName>
        <fullName evidence="3">Uncharacterized protein</fullName>
    </submittedName>
</protein>
<organism evidence="3 4">
    <name type="scientific">Brachybacterium kimchii</name>
    <dbReference type="NCBI Taxonomy" id="2942909"/>
    <lineage>
        <taxon>Bacteria</taxon>
        <taxon>Bacillati</taxon>
        <taxon>Actinomycetota</taxon>
        <taxon>Actinomycetes</taxon>
        <taxon>Micrococcales</taxon>
        <taxon>Dermabacteraceae</taxon>
        <taxon>Brachybacterium</taxon>
    </lineage>
</organism>
<accession>A0ABY4N3T9</accession>
<keyword evidence="4" id="KW-1185">Reference proteome</keyword>
<proteinExistence type="predicted"/>
<feature type="transmembrane region" description="Helical" evidence="2">
    <location>
        <begin position="17"/>
        <end position="39"/>
    </location>
</feature>
<gene>
    <name evidence="3" type="ORF">M4486_12360</name>
</gene>
<evidence type="ECO:0000256" key="2">
    <source>
        <dbReference type="SAM" id="Phobius"/>
    </source>
</evidence>
<reference evidence="3" key="1">
    <citation type="submission" date="2022-05" db="EMBL/GenBank/DDBJ databases">
        <title>Genomic analysis of Brachybacterium sp. CBA3104.</title>
        <authorList>
            <person name="Roh S.W."/>
            <person name="Kim Y.B."/>
            <person name="Kim Y."/>
        </authorList>
    </citation>
    <scope>NUCLEOTIDE SEQUENCE</scope>
    <source>
        <strain evidence="3">CBA3104</strain>
    </source>
</reference>
<name>A0ABY4N3T9_9MICO</name>
<keyword evidence="2" id="KW-0472">Membrane</keyword>
<evidence type="ECO:0000313" key="3">
    <source>
        <dbReference type="EMBL" id="UQN28432.1"/>
    </source>
</evidence>
<dbReference type="Proteomes" id="UP001055868">
    <property type="component" value="Chromosome"/>
</dbReference>
<evidence type="ECO:0000256" key="1">
    <source>
        <dbReference type="SAM" id="MobiDB-lite"/>
    </source>
</evidence>